<sequence length="220" mass="25906">MVIKQIELFVIQLKGLIFEDHLERIKYIKSILTELENQQMVTSKFGKHYITCVWSNDNAEDGPDTCRCCFITSYKIEALRLILTYFRHKENRESDKNIILYLDKNITFDLDYKTLSLKTLTIQIEVFLSHFGDSIFDEHLERLNQLKTILFELSQQQLMTSRFGSHFSSCAWSCDDATAGSESCRCIRLSSFKTEAIQLMTRYYNLKEKLYFNKKPLTNI</sequence>
<protein>
    <submittedName>
        <fullName evidence="1">Uncharacterized protein</fullName>
    </submittedName>
</protein>
<dbReference type="EMBL" id="MT496848">
    <property type="protein sequence ID" value="QKS69570.1"/>
    <property type="molecule type" value="Genomic_DNA"/>
</dbReference>
<organism evidence="1 2">
    <name type="scientific">Drosophila-associated adintovirus 2</name>
    <dbReference type="NCBI Taxonomy" id="2744817"/>
    <lineage>
        <taxon>Viruses</taxon>
        <taxon>Varidnaviria</taxon>
        <taxon>Bamfordvirae</taxon>
        <taxon>Preplasmiviricota</taxon>
        <taxon>Polisuviricotina</taxon>
        <taxon>Polintoviricetes</taxon>
        <taxon>Orthopolintovirales</taxon>
        <taxon>Adintoviridae</taxon>
    </lineage>
</organism>
<proteinExistence type="predicted"/>
<reference evidence="1" key="1">
    <citation type="journal article" date="2021" name="Virus Evol.">
        <title>The discovery, distribution and diversity of DNA viruses associated with Drosophila melanogaster in Europe.</title>
        <authorList>
            <person name="Wallace M.A."/>
            <person name="Coffman K.A."/>
            <person name="Gilbert C."/>
            <person name="Ravindran S."/>
            <person name="Albery G.F."/>
            <person name="Abbott J."/>
            <person name="Argyridou E."/>
            <person name="Bellosta P."/>
            <person name="Betancourt A.J."/>
            <person name="Colinet H."/>
            <person name="Eric K."/>
            <person name="Glaser-Schmitt A."/>
            <person name="Grath S."/>
            <person name="Jelic M."/>
            <person name="Kankare M."/>
            <person name="Kozeretska I."/>
            <person name="Loeschcke V."/>
            <person name="Montchamp-Moreau C."/>
            <person name="Ometto L."/>
            <person name="Onder B.S."/>
            <person name="Orengo D.J."/>
            <person name="Parsch J."/>
            <person name="Pascual M."/>
            <person name="Patenkovic A."/>
            <person name="Puerma E."/>
            <person name="Ritchie M.G."/>
            <person name="Rota-Stabelli O."/>
            <person name="Schou M.F."/>
            <person name="Serga S.V."/>
            <person name="Stamenkovic-Radak M."/>
            <person name="Tanaskovic M."/>
            <person name="Veselinovic M.S."/>
            <person name="Vieira J."/>
            <person name="Vieira C.P."/>
            <person name="Kapun M."/>
            <person name="Flatt T."/>
            <person name="Gonzalez J."/>
            <person name="Staubach F."/>
            <person name="Obbard D.J."/>
        </authorList>
    </citation>
    <scope>NUCLEOTIDE SEQUENCE</scope>
    <source>
        <strain evidence="1">AV-2/AT/Mau/15/50/Pool</strain>
    </source>
</reference>
<evidence type="ECO:0000313" key="1">
    <source>
        <dbReference type="EMBL" id="QKS69570.1"/>
    </source>
</evidence>
<name>A0A7D4ZGK5_9VIRU</name>
<accession>A0A7D4ZGK5</accession>
<dbReference type="Proteomes" id="UP001230756">
    <property type="component" value="Segment"/>
</dbReference>
<evidence type="ECO:0000313" key="2">
    <source>
        <dbReference type="Proteomes" id="UP001230756"/>
    </source>
</evidence>